<dbReference type="InterPro" id="IPR056592">
    <property type="entry name" value="Beta-prop_At3g26010-like"/>
</dbReference>
<evidence type="ECO:0000313" key="3">
    <source>
        <dbReference type="Proteomes" id="UP001151760"/>
    </source>
</evidence>
<name>A0ABQ4ZMI5_9ASTR</name>
<evidence type="ECO:0000313" key="2">
    <source>
        <dbReference type="EMBL" id="GJS91115.1"/>
    </source>
</evidence>
<accession>A0ABQ4ZMI5</accession>
<gene>
    <name evidence="2" type="ORF">Tco_0773751</name>
</gene>
<dbReference type="Proteomes" id="UP001151760">
    <property type="component" value="Unassembled WGS sequence"/>
</dbReference>
<keyword evidence="3" id="KW-1185">Reference proteome</keyword>
<dbReference type="EMBL" id="BQNB010011480">
    <property type="protein sequence ID" value="GJS91115.1"/>
    <property type="molecule type" value="Genomic_DNA"/>
</dbReference>
<dbReference type="Pfam" id="PF24750">
    <property type="entry name" value="b-prop_At3g26010-like"/>
    <property type="match status" value="1"/>
</dbReference>
<protein>
    <recommendedName>
        <fullName evidence="1">F-box protein At3g26010-like beta-propeller domain-containing protein</fullName>
    </recommendedName>
</protein>
<sequence>MSLDPRINSRKYTIENSFTLGFTKEADKVTILQSCNGLLLYTSSRRHAFDYVYNPSTNLLKILPEPDYANVDSNIYGCAGLRLAFDPTKSPYYKVVRAGRTCSDIFIQIYCSEKGNWSLCNERFNYFFLHFDSAMYWNNALHWLEIENSQLTHYKLNIKYPDHPIITIIQIPQSLQQGRNFFKSYGNILPMIITIQIPHILHLEGKLFDSRGCLLLVRRDDFGSSKFTIYEMMKGSSVWSVRYHVDTDDFMTPLPEGWSIRSTVWSIVLGEREDDSFLVINLSGKVVEYNLISKNLREMYDMGSYQLTDDYHDGFIPPGFIPPFAMYDMRPKQVDHKVYEFIPSYASV</sequence>
<dbReference type="InterPro" id="IPR055290">
    <property type="entry name" value="At3g26010-like"/>
</dbReference>
<evidence type="ECO:0000259" key="1">
    <source>
        <dbReference type="Pfam" id="PF24750"/>
    </source>
</evidence>
<dbReference type="PANTHER" id="PTHR35546:SF115">
    <property type="entry name" value="F-BOX DOMAIN-CONTAINING PROTEIN"/>
    <property type="match status" value="1"/>
</dbReference>
<feature type="domain" description="F-box protein At3g26010-like beta-propeller" evidence="1">
    <location>
        <begin position="26"/>
        <end position="173"/>
    </location>
</feature>
<organism evidence="2 3">
    <name type="scientific">Tanacetum coccineum</name>
    <dbReference type="NCBI Taxonomy" id="301880"/>
    <lineage>
        <taxon>Eukaryota</taxon>
        <taxon>Viridiplantae</taxon>
        <taxon>Streptophyta</taxon>
        <taxon>Embryophyta</taxon>
        <taxon>Tracheophyta</taxon>
        <taxon>Spermatophyta</taxon>
        <taxon>Magnoliopsida</taxon>
        <taxon>eudicotyledons</taxon>
        <taxon>Gunneridae</taxon>
        <taxon>Pentapetalae</taxon>
        <taxon>asterids</taxon>
        <taxon>campanulids</taxon>
        <taxon>Asterales</taxon>
        <taxon>Asteraceae</taxon>
        <taxon>Asteroideae</taxon>
        <taxon>Anthemideae</taxon>
        <taxon>Anthemidinae</taxon>
        <taxon>Tanacetum</taxon>
    </lineage>
</organism>
<reference evidence="2" key="1">
    <citation type="journal article" date="2022" name="Int. J. Mol. Sci.">
        <title>Draft Genome of Tanacetum Coccineum: Genomic Comparison of Closely Related Tanacetum-Family Plants.</title>
        <authorList>
            <person name="Yamashiro T."/>
            <person name="Shiraishi A."/>
            <person name="Nakayama K."/>
            <person name="Satake H."/>
        </authorList>
    </citation>
    <scope>NUCLEOTIDE SEQUENCE</scope>
</reference>
<dbReference type="PANTHER" id="PTHR35546">
    <property type="entry name" value="F-BOX PROTEIN INTERACTION DOMAIN PROTEIN-RELATED"/>
    <property type="match status" value="1"/>
</dbReference>
<proteinExistence type="predicted"/>
<comment type="caution">
    <text evidence="2">The sequence shown here is derived from an EMBL/GenBank/DDBJ whole genome shotgun (WGS) entry which is preliminary data.</text>
</comment>
<reference evidence="2" key="2">
    <citation type="submission" date="2022-01" db="EMBL/GenBank/DDBJ databases">
        <authorList>
            <person name="Yamashiro T."/>
            <person name="Shiraishi A."/>
            <person name="Satake H."/>
            <person name="Nakayama K."/>
        </authorList>
    </citation>
    <scope>NUCLEOTIDE SEQUENCE</scope>
</reference>